<keyword evidence="2" id="KW-1185">Reference proteome</keyword>
<sequence>MILYLHGFRSSPQSAKAQLFQRVMQSRGQAQQLLTPSLPSSPKEAIALCLSLVQGIPSEELCIVGSSLGGYYATYLAEHLDCRAVCINPSVYAARDLSTQLDVRTQYHSDTPFEFKASYIKELADLFIPVLQKPSRFLLLAGMQDELLDWQEMQARYAGATQIIAPDQDHAFSGFEHYLPDVLAFIFKTMQS</sequence>
<dbReference type="AlphaFoldDB" id="A0A7Y4LCF0"/>
<dbReference type="Pfam" id="PF05728">
    <property type="entry name" value="UPF0227"/>
    <property type="match status" value="1"/>
</dbReference>
<dbReference type="Gene3D" id="3.40.50.1820">
    <property type="entry name" value="alpha/beta hydrolase"/>
    <property type="match status" value="1"/>
</dbReference>
<dbReference type="EMBL" id="JABGBO010000007">
    <property type="protein sequence ID" value="NOL49956.1"/>
    <property type="molecule type" value="Genomic_DNA"/>
</dbReference>
<dbReference type="InterPro" id="IPR029058">
    <property type="entry name" value="AB_hydrolase_fold"/>
</dbReference>
<organism evidence="1 2">
    <name type="scientific">Pelistega europaea</name>
    <dbReference type="NCBI Taxonomy" id="106147"/>
    <lineage>
        <taxon>Bacteria</taxon>
        <taxon>Pseudomonadati</taxon>
        <taxon>Pseudomonadota</taxon>
        <taxon>Betaproteobacteria</taxon>
        <taxon>Burkholderiales</taxon>
        <taxon>Alcaligenaceae</taxon>
        <taxon>Pelistega</taxon>
    </lineage>
</organism>
<dbReference type="SUPFAM" id="SSF53474">
    <property type="entry name" value="alpha/beta-Hydrolases"/>
    <property type="match status" value="1"/>
</dbReference>
<proteinExistence type="predicted"/>
<dbReference type="PANTHER" id="PTHR35602">
    <property type="entry name" value="ESTERASE YQIA-RELATED"/>
    <property type="match status" value="1"/>
</dbReference>
<evidence type="ECO:0000313" key="2">
    <source>
        <dbReference type="Proteomes" id="UP000541421"/>
    </source>
</evidence>
<comment type="caution">
    <text evidence="1">The sequence shown here is derived from an EMBL/GenBank/DDBJ whole genome shotgun (WGS) entry which is preliminary data.</text>
</comment>
<dbReference type="RefSeq" id="WP_171588940.1">
    <property type="nucleotide sequence ID" value="NZ_JABGBO010000007.1"/>
</dbReference>
<reference evidence="1 2" key="1">
    <citation type="submission" date="2020-05" db="EMBL/GenBank/DDBJ databases">
        <authorList>
            <person name="Niu N."/>
        </authorList>
    </citation>
    <scope>NUCLEOTIDE SEQUENCE [LARGE SCALE GENOMIC DNA]</scope>
    <source>
        <strain evidence="1 2">LMG10982</strain>
    </source>
</reference>
<accession>A0A7Y4LCF0</accession>
<dbReference type="PANTHER" id="PTHR35602:SF3">
    <property type="entry name" value="ESTERASE YQIA"/>
    <property type="match status" value="1"/>
</dbReference>
<dbReference type="InterPro" id="IPR008886">
    <property type="entry name" value="UPF0227/Esterase_YqiA"/>
</dbReference>
<protein>
    <submittedName>
        <fullName evidence="1">Esterase</fullName>
    </submittedName>
</protein>
<dbReference type="Proteomes" id="UP000541421">
    <property type="component" value="Unassembled WGS sequence"/>
</dbReference>
<gene>
    <name evidence="1" type="ORF">HKX40_07380</name>
</gene>
<name>A0A7Y4LCF0_9BURK</name>
<evidence type="ECO:0000313" key="1">
    <source>
        <dbReference type="EMBL" id="NOL49956.1"/>
    </source>
</evidence>